<evidence type="ECO:0000313" key="8">
    <source>
        <dbReference type="Proteomes" id="UP001186944"/>
    </source>
</evidence>
<evidence type="ECO:0000256" key="2">
    <source>
        <dbReference type="ARBA" id="ARBA00022741"/>
    </source>
</evidence>
<dbReference type="EMBL" id="VSWD01000009">
    <property type="protein sequence ID" value="KAK3092269.1"/>
    <property type="molecule type" value="Genomic_DNA"/>
</dbReference>
<dbReference type="PANTHER" id="PTHR32341:SF10">
    <property type="entry name" value="INTERFERON-INDUCIBLE GTPASE 5"/>
    <property type="match status" value="1"/>
</dbReference>
<keyword evidence="5" id="KW-0472">Membrane</keyword>
<keyword evidence="3" id="KW-0378">Hydrolase</keyword>
<feature type="domain" description="IRG-type G" evidence="6">
    <location>
        <begin position="7"/>
        <end position="182"/>
    </location>
</feature>
<reference evidence="7" key="1">
    <citation type="submission" date="2019-08" db="EMBL/GenBank/DDBJ databases">
        <title>The improved chromosome-level genome for the pearl oyster Pinctada fucata martensii using PacBio sequencing and Hi-C.</title>
        <authorList>
            <person name="Zheng Z."/>
        </authorList>
    </citation>
    <scope>NUCLEOTIDE SEQUENCE</scope>
    <source>
        <strain evidence="7">ZZ-2019</strain>
        <tissue evidence="7">Adductor muscle</tissue>
    </source>
</reference>
<dbReference type="AlphaFoldDB" id="A0AA88XUH1"/>
<keyword evidence="4" id="KW-0342">GTP-binding</keyword>
<dbReference type="PANTHER" id="PTHR32341">
    <property type="entry name" value="INTERFERON-INDUCIBLE GTPASE"/>
    <property type="match status" value="1"/>
</dbReference>
<gene>
    <name evidence="7" type="ORF">FSP39_000529</name>
</gene>
<sequence>MKAMASTKVLIAVIGQSGVGKSSFINNMLGLGEGDECAAEVGDGDTTTRRTVYSHPQNRNLEFADLPGVDFEMSDKYLEKMKAEIHDFFLIFYPGTIGDPEKKVIEKLLALKKKFALVRTKADEMTRRREKPLHQSIATSKEKCRTNLKKFGIETEVEIFVISNINLEIGEFNKLFAFIETNLSRIKREALIVHVHAQTDEIIEKKEKLLTRRAWKAAACMGIAACIPIPGIDIPINVAALAEEVIFARHTFGLNSDMLVKFPAETLMQLKIAFDIHQKGLHSFIIANIANAPVVISSNIVQEAIEILVPVIGSLITGSVSFTFYINFLRDIIKRLAEDARTLQKLHVESVV</sequence>
<dbReference type="Pfam" id="PF05049">
    <property type="entry name" value="IIGP"/>
    <property type="match status" value="1"/>
</dbReference>
<comment type="caution">
    <text evidence="7">The sequence shown here is derived from an EMBL/GenBank/DDBJ whole genome shotgun (WGS) entry which is preliminary data.</text>
</comment>
<dbReference type="GO" id="GO:0016787">
    <property type="term" value="F:hydrolase activity"/>
    <property type="evidence" value="ECO:0007669"/>
    <property type="project" value="UniProtKB-KW"/>
</dbReference>
<accession>A0AA88XUH1</accession>
<evidence type="ECO:0000313" key="7">
    <source>
        <dbReference type="EMBL" id="KAK3092269.1"/>
    </source>
</evidence>
<keyword evidence="5" id="KW-0812">Transmembrane</keyword>
<proteinExistence type="inferred from homology"/>
<dbReference type="InterPro" id="IPR051515">
    <property type="entry name" value="IRG"/>
</dbReference>
<dbReference type="Proteomes" id="UP001186944">
    <property type="component" value="Unassembled WGS sequence"/>
</dbReference>
<evidence type="ECO:0000256" key="4">
    <source>
        <dbReference type="ARBA" id="ARBA00023134"/>
    </source>
</evidence>
<dbReference type="PROSITE" id="PS51716">
    <property type="entry name" value="G_IRG"/>
    <property type="match status" value="1"/>
</dbReference>
<dbReference type="InterPro" id="IPR030385">
    <property type="entry name" value="G_IRG_dom"/>
</dbReference>
<feature type="transmembrane region" description="Helical" evidence="5">
    <location>
        <begin position="307"/>
        <end position="326"/>
    </location>
</feature>
<dbReference type="InterPro" id="IPR007743">
    <property type="entry name" value="Immunity-related_GTPase-like"/>
</dbReference>
<dbReference type="SUPFAM" id="SSF52540">
    <property type="entry name" value="P-loop containing nucleoside triphosphate hydrolases"/>
    <property type="match status" value="1"/>
</dbReference>
<evidence type="ECO:0000259" key="6">
    <source>
        <dbReference type="PROSITE" id="PS51716"/>
    </source>
</evidence>
<keyword evidence="8" id="KW-1185">Reference proteome</keyword>
<dbReference type="Gene3D" id="3.40.50.300">
    <property type="entry name" value="P-loop containing nucleotide triphosphate hydrolases"/>
    <property type="match status" value="1"/>
</dbReference>
<protein>
    <recommendedName>
        <fullName evidence="6">IRG-type G domain-containing protein</fullName>
    </recommendedName>
</protein>
<comment type="similarity">
    <text evidence="1">Belongs to the TRAFAC class dynamin-like GTPase superfamily. IRG family.</text>
</comment>
<evidence type="ECO:0000256" key="1">
    <source>
        <dbReference type="ARBA" id="ARBA00005429"/>
    </source>
</evidence>
<evidence type="ECO:0000256" key="5">
    <source>
        <dbReference type="SAM" id="Phobius"/>
    </source>
</evidence>
<name>A0AA88XUH1_PINIB</name>
<keyword evidence="2" id="KW-0547">Nucleotide-binding</keyword>
<dbReference type="GO" id="GO:0005525">
    <property type="term" value="F:GTP binding"/>
    <property type="evidence" value="ECO:0007669"/>
    <property type="project" value="UniProtKB-KW"/>
</dbReference>
<evidence type="ECO:0000256" key="3">
    <source>
        <dbReference type="ARBA" id="ARBA00022801"/>
    </source>
</evidence>
<keyword evidence="5" id="KW-1133">Transmembrane helix</keyword>
<dbReference type="GO" id="GO:0016020">
    <property type="term" value="C:membrane"/>
    <property type="evidence" value="ECO:0007669"/>
    <property type="project" value="InterPro"/>
</dbReference>
<organism evidence="7 8">
    <name type="scientific">Pinctada imbricata</name>
    <name type="common">Atlantic pearl-oyster</name>
    <name type="synonym">Pinctada martensii</name>
    <dbReference type="NCBI Taxonomy" id="66713"/>
    <lineage>
        <taxon>Eukaryota</taxon>
        <taxon>Metazoa</taxon>
        <taxon>Spiralia</taxon>
        <taxon>Lophotrochozoa</taxon>
        <taxon>Mollusca</taxon>
        <taxon>Bivalvia</taxon>
        <taxon>Autobranchia</taxon>
        <taxon>Pteriomorphia</taxon>
        <taxon>Pterioida</taxon>
        <taxon>Pterioidea</taxon>
        <taxon>Pteriidae</taxon>
        <taxon>Pinctada</taxon>
    </lineage>
</organism>
<dbReference type="InterPro" id="IPR027417">
    <property type="entry name" value="P-loop_NTPase"/>
</dbReference>